<dbReference type="RefSeq" id="WP_258820947.1">
    <property type="nucleotide sequence ID" value="NZ_JANUGV010000001.1"/>
</dbReference>
<dbReference type="Proteomes" id="UP001205861">
    <property type="component" value="Unassembled WGS sequence"/>
</dbReference>
<name>A0ABT2BFG7_9BURK</name>
<sequence length="132" mass="14883">MKQAVIRQVKSISMQCDKVGNVLLAKFSAHGASDVRIVIPATIVFWLLKHLPVNQDPTLRPPPAPSPILQEDWNAPRAASVQCKEFPGALRMNFQAENMKQDLTVMLDRSNVELLRQILEAYRHDLIDLDAE</sequence>
<reference evidence="1 2" key="1">
    <citation type="submission" date="2022-08" db="EMBL/GenBank/DDBJ databases">
        <title>Reclassification of Massilia species as members of the genera Telluria, Duganella, Pseudoduganella, Mokoshia gen. nov. and Zemynaea gen. nov. using orthogonal and non-orthogonal genome-based approaches.</title>
        <authorList>
            <person name="Bowman J.P."/>
        </authorList>
    </citation>
    <scope>NUCLEOTIDE SEQUENCE [LARGE SCALE GENOMIC DNA]</scope>
    <source>
        <strain evidence="1 2">JCM 31607</strain>
    </source>
</reference>
<protein>
    <submittedName>
        <fullName evidence="1">Uncharacterized protein</fullName>
    </submittedName>
</protein>
<evidence type="ECO:0000313" key="2">
    <source>
        <dbReference type="Proteomes" id="UP001205861"/>
    </source>
</evidence>
<organism evidence="1 2">
    <name type="scientific">Massilia solisilvae</name>
    <dbReference type="NCBI Taxonomy" id="1811225"/>
    <lineage>
        <taxon>Bacteria</taxon>
        <taxon>Pseudomonadati</taxon>
        <taxon>Pseudomonadota</taxon>
        <taxon>Betaproteobacteria</taxon>
        <taxon>Burkholderiales</taxon>
        <taxon>Oxalobacteraceae</taxon>
        <taxon>Telluria group</taxon>
        <taxon>Massilia</taxon>
    </lineage>
</organism>
<keyword evidence="2" id="KW-1185">Reference proteome</keyword>
<proteinExistence type="predicted"/>
<gene>
    <name evidence="1" type="ORF">NX773_03615</name>
</gene>
<accession>A0ABT2BFG7</accession>
<dbReference type="EMBL" id="JANUGV010000001">
    <property type="protein sequence ID" value="MCS0607254.1"/>
    <property type="molecule type" value="Genomic_DNA"/>
</dbReference>
<evidence type="ECO:0000313" key="1">
    <source>
        <dbReference type="EMBL" id="MCS0607254.1"/>
    </source>
</evidence>
<comment type="caution">
    <text evidence="1">The sequence shown here is derived from an EMBL/GenBank/DDBJ whole genome shotgun (WGS) entry which is preliminary data.</text>
</comment>